<dbReference type="PRINTS" id="PR00455">
    <property type="entry name" value="HTHTETR"/>
</dbReference>
<evidence type="ECO:0000256" key="3">
    <source>
        <dbReference type="PROSITE-ProRule" id="PRU00335"/>
    </source>
</evidence>
<proteinExistence type="predicted"/>
<keyword evidence="1" id="KW-0678">Repressor</keyword>
<dbReference type="PANTHER" id="PTHR43479:SF11">
    <property type="entry name" value="ACREF_ENVCD OPERON REPRESSOR-RELATED"/>
    <property type="match status" value="1"/>
</dbReference>
<dbReference type="RefSeq" id="WP_040375968.1">
    <property type="nucleotide sequence ID" value="NZ_CP068053.1"/>
</dbReference>
<dbReference type="GO" id="GO:0003677">
    <property type="term" value="F:DNA binding"/>
    <property type="evidence" value="ECO:0007669"/>
    <property type="project" value="UniProtKB-UniRule"/>
</dbReference>
<evidence type="ECO:0000259" key="4">
    <source>
        <dbReference type="PROSITE" id="PS50977"/>
    </source>
</evidence>
<organism evidence="5 6">
    <name type="scientific">Peribacillus psychrosaccharolyticus</name>
    <name type="common">Bacillus psychrosaccharolyticus</name>
    <dbReference type="NCBI Taxonomy" id="1407"/>
    <lineage>
        <taxon>Bacteria</taxon>
        <taxon>Bacillati</taxon>
        <taxon>Bacillota</taxon>
        <taxon>Bacilli</taxon>
        <taxon>Bacillales</taxon>
        <taxon>Bacillaceae</taxon>
        <taxon>Peribacillus</taxon>
    </lineage>
</organism>
<dbReference type="PANTHER" id="PTHR43479">
    <property type="entry name" value="ACREF/ENVCD OPERON REPRESSOR-RELATED"/>
    <property type="match status" value="1"/>
</dbReference>
<dbReference type="SUPFAM" id="SSF46689">
    <property type="entry name" value="Homeodomain-like"/>
    <property type="match status" value="1"/>
</dbReference>
<evidence type="ECO:0000313" key="6">
    <source>
        <dbReference type="Proteomes" id="UP000595254"/>
    </source>
</evidence>
<protein>
    <submittedName>
        <fullName evidence="5">Forespore capture DNA-binding protein RefZ</fullName>
    </submittedName>
</protein>
<keyword evidence="6" id="KW-1185">Reference proteome</keyword>
<dbReference type="Proteomes" id="UP000595254">
    <property type="component" value="Chromosome"/>
</dbReference>
<gene>
    <name evidence="5" type="primary">refZ</name>
    <name evidence="5" type="ORF">I6J18_18360</name>
</gene>
<dbReference type="InterPro" id="IPR001647">
    <property type="entry name" value="HTH_TetR"/>
</dbReference>
<dbReference type="Pfam" id="PF00440">
    <property type="entry name" value="TetR_N"/>
    <property type="match status" value="1"/>
</dbReference>
<feature type="domain" description="HTH tetR-type" evidence="4">
    <location>
        <begin position="5"/>
        <end position="65"/>
    </location>
</feature>
<dbReference type="PROSITE" id="PS50977">
    <property type="entry name" value="HTH_TETR_2"/>
    <property type="match status" value="1"/>
</dbReference>
<reference evidence="5 6" key="1">
    <citation type="submission" date="2021-01" db="EMBL/GenBank/DDBJ databases">
        <title>FDA dAtabase for Regulatory Grade micrObial Sequences (FDA-ARGOS): Supporting development and validation of Infectious Disease Dx tests.</title>
        <authorList>
            <person name="Nelson B."/>
            <person name="Plummer A."/>
            <person name="Tallon L."/>
            <person name="Sadzewicz L."/>
            <person name="Zhao X."/>
            <person name="Boylan J."/>
            <person name="Ott S."/>
            <person name="Bowen H."/>
            <person name="Vavikolanu K."/>
            <person name="Mehta A."/>
            <person name="Aluvathingal J."/>
            <person name="Nadendla S."/>
            <person name="Myers T."/>
            <person name="Yan Y."/>
            <person name="Sichtig H."/>
        </authorList>
    </citation>
    <scope>NUCLEOTIDE SEQUENCE [LARGE SCALE GENOMIC DNA]</scope>
    <source>
        <strain evidence="5 6">FDAARGOS_1161</strain>
    </source>
</reference>
<accession>A0A974NKV3</accession>
<dbReference type="InterPro" id="IPR050624">
    <property type="entry name" value="HTH-type_Tx_Regulator"/>
</dbReference>
<sequence>MNRQTKTKQAILDAALYLFHLKGFHATSLRDIGQKAQINPANIAYYFKNKNGLLEFCLTSYFEDYIDVLDRNVQVLDDKGPQECLMDLVRDILHFQAKNFLASSFIYGETALDSNLNREILSTYYMKENYYFQVVYEKGFKEKLFRHVSFPISMLQLKGQLSAPIIHARYSREVLHIFPQESYYIEKYIEDTIHFLHGTLFNNEPVRKLALS</sequence>
<dbReference type="EMBL" id="CP068053">
    <property type="protein sequence ID" value="QQS99534.1"/>
    <property type="molecule type" value="Genomic_DNA"/>
</dbReference>
<keyword evidence="2 3" id="KW-0238">DNA-binding</keyword>
<dbReference type="Gene3D" id="1.10.357.10">
    <property type="entry name" value="Tetracycline Repressor, domain 2"/>
    <property type="match status" value="1"/>
</dbReference>
<evidence type="ECO:0000256" key="2">
    <source>
        <dbReference type="ARBA" id="ARBA00023125"/>
    </source>
</evidence>
<dbReference type="KEGG" id="ppsr:I6J18_18360"/>
<name>A0A974NKV3_PERPY</name>
<dbReference type="NCBIfam" id="NF037937">
    <property type="entry name" value="septum_RefZ"/>
    <property type="match status" value="1"/>
</dbReference>
<dbReference type="InterPro" id="IPR009057">
    <property type="entry name" value="Homeodomain-like_sf"/>
</dbReference>
<feature type="DNA-binding region" description="H-T-H motif" evidence="3">
    <location>
        <begin position="28"/>
        <end position="47"/>
    </location>
</feature>
<evidence type="ECO:0000313" key="5">
    <source>
        <dbReference type="EMBL" id="QQS99534.1"/>
    </source>
</evidence>
<evidence type="ECO:0000256" key="1">
    <source>
        <dbReference type="ARBA" id="ARBA00022491"/>
    </source>
</evidence>
<dbReference type="AlphaFoldDB" id="A0A974NKV3"/>